<evidence type="ECO:0000256" key="1">
    <source>
        <dbReference type="ARBA" id="ARBA00002591"/>
    </source>
</evidence>
<keyword evidence="5 7" id="KW-0975">Bacterial flagellum</keyword>
<dbReference type="PANTHER" id="PTHR34933:SF1">
    <property type="entry name" value="FLAGELLAR L-RING PROTEIN"/>
    <property type="match status" value="1"/>
</dbReference>
<sequence>MSLKKLKVASIILLIVFIAVSPAASKSLWSDNSKDLYQDYPDYEMGDIITVVIEEDASAIQSANSDASQSSEYSAQEGGGILDFLPFFDFSYSDSETADGATQRSGTLEADITTQVVELAENGNLKIQGKKRVKINGEIQTIVLEGVIRPQDINFDNEVSSKRVSNANIEYEGEGVVGDKQAPGVLTRLFNFIF</sequence>
<evidence type="ECO:0000256" key="5">
    <source>
        <dbReference type="ARBA" id="ARBA00023143"/>
    </source>
</evidence>
<keyword evidence="3 8" id="KW-0732">Signal</keyword>
<feature type="chain" id="PRO_5039280626" description="Flagellar L-ring protein" evidence="8">
    <location>
        <begin position="24"/>
        <end position="194"/>
    </location>
</feature>
<organism evidence="9 10">
    <name type="scientific">Halanaerobium saccharolyticum</name>
    <dbReference type="NCBI Taxonomy" id="43595"/>
    <lineage>
        <taxon>Bacteria</taxon>
        <taxon>Bacillati</taxon>
        <taxon>Bacillota</taxon>
        <taxon>Clostridia</taxon>
        <taxon>Halanaerobiales</taxon>
        <taxon>Halanaerobiaceae</taxon>
        <taxon>Halanaerobium</taxon>
    </lineage>
</organism>
<dbReference type="RefSeq" id="WP_111571972.1">
    <property type="nucleotide sequence ID" value="NZ_QLME01000008.1"/>
</dbReference>
<evidence type="ECO:0000256" key="8">
    <source>
        <dbReference type="SAM" id="SignalP"/>
    </source>
</evidence>
<comment type="caution">
    <text evidence="9">The sequence shown here is derived from an EMBL/GenBank/DDBJ whole genome shotgun (WGS) entry which is preliminary data.</text>
</comment>
<dbReference type="Pfam" id="PF02107">
    <property type="entry name" value="FlgH"/>
    <property type="match status" value="1"/>
</dbReference>
<evidence type="ECO:0000313" key="9">
    <source>
        <dbReference type="EMBL" id="TDV98964.1"/>
    </source>
</evidence>
<accession>A0A4R7YT31</accession>
<comment type="function">
    <text evidence="1 7">Assembles around the rod to form the L-ring and probably protects the motor/basal body from shearing forces during rotation.</text>
</comment>
<evidence type="ECO:0000256" key="2">
    <source>
        <dbReference type="ARBA" id="ARBA00006929"/>
    </source>
</evidence>
<keyword evidence="9" id="KW-0966">Cell projection</keyword>
<protein>
    <recommendedName>
        <fullName evidence="7">Flagellar L-ring protein</fullName>
    </recommendedName>
    <alternativeName>
        <fullName evidence="7">Basal body L-ring protein</fullName>
    </alternativeName>
</protein>
<keyword evidence="4 7" id="KW-0472">Membrane</keyword>
<dbReference type="PRINTS" id="PR01008">
    <property type="entry name" value="FLGLRINGFLGH"/>
</dbReference>
<dbReference type="GO" id="GO:0003774">
    <property type="term" value="F:cytoskeletal motor activity"/>
    <property type="evidence" value="ECO:0007669"/>
    <property type="project" value="InterPro"/>
</dbReference>
<dbReference type="Proteomes" id="UP000294697">
    <property type="component" value="Unassembled WGS sequence"/>
</dbReference>
<keyword evidence="9" id="KW-0282">Flagellum</keyword>
<dbReference type="PANTHER" id="PTHR34933">
    <property type="entry name" value="FLAGELLAR L-RING PROTEIN"/>
    <property type="match status" value="1"/>
</dbReference>
<dbReference type="EMBL" id="SODA01000033">
    <property type="protein sequence ID" value="TDV98964.1"/>
    <property type="molecule type" value="Genomic_DNA"/>
</dbReference>
<reference evidence="9 10" key="1">
    <citation type="submission" date="2019-03" db="EMBL/GenBank/DDBJ databases">
        <title>Subsurface microbial communities from deep shales in Ohio and West Virginia, USA.</title>
        <authorList>
            <person name="Wrighton K."/>
        </authorList>
    </citation>
    <scope>NUCLEOTIDE SEQUENCE [LARGE SCALE GENOMIC DNA]</scope>
    <source>
        <strain evidence="9 10">MSL9.2</strain>
    </source>
</reference>
<comment type="subcellular location">
    <subcellularLocation>
        <location evidence="7">Cell outer membrane</location>
    </subcellularLocation>
    <subcellularLocation>
        <location evidence="7">Bacterial flagellum basal body</location>
    </subcellularLocation>
</comment>
<dbReference type="HAMAP" id="MF_00415">
    <property type="entry name" value="FlgH"/>
    <property type="match status" value="1"/>
</dbReference>
<dbReference type="InterPro" id="IPR000527">
    <property type="entry name" value="Flag_Lring"/>
</dbReference>
<gene>
    <name evidence="7" type="primary">flgH</name>
    <name evidence="9" type="ORF">C8C77_13337</name>
</gene>
<dbReference type="GO" id="GO:0071973">
    <property type="term" value="P:bacterial-type flagellum-dependent cell motility"/>
    <property type="evidence" value="ECO:0007669"/>
    <property type="project" value="InterPro"/>
</dbReference>
<keyword evidence="9" id="KW-0969">Cilium</keyword>
<evidence type="ECO:0000256" key="7">
    <source>
        <dbReference type="HAMAP-Rule" id="MF_00415"/>
    </source>
</evidence>
<dbReference type="GO" id="GO:0009279">
    <property type="term" value="C:cell outer membrane"/>
    <property type="evidence" value="ECO:0007669"/>
    <property type="project" value="UniProtKB-SubCell"/>
</dbReference>
<keyword evidence="6 7" id="KW-0998">Cell outer membrane</keyword>
<name>A0A4R7YT31_9FIRM</name>
<comment type="similarity">
    <text evidence="2 7">Belongs to the FlgH family.</text>
</comment>
<dbReference type="GO" id="GO:0009427">
    <property type="term" value="C:bacterial-type flagellum basal body, distal rod, L ring"/>
    <property type="evidence" value="ECO:0007669"/>
    <property type="project" value="InterPro"/>
</dbReference>
<proteinExistence type="inferred from homology"/>
<evidence type="ECO:0000313" key="10">
    <source>
        <dbReference type="Proteomes" id="UP000294697"/>
    </source>
</evidence>
<comment type="subunit">
    <text evidence="7">The basal body constitutes a major portion of the flagellar organelle and consists of four rings (L,P,S, and M) mounted on a central rod.</text>
</comment>
<evidence type="ECO:0000256" key="3">
    <source>
        <dbReference type="ARBA" id="ARBA00022729"/>
    </source>
</evidence>
<evidence type="ECO:0000256" key="4">
    <source>
        <dbReference type="ARBA" id="ARBA00023136"/>
    </source>
</evidence>
<dbReference type="OrthoDB" id="9816119at2"/>
<feature type="signal peptide" evidence="8">
    <location>
        <begin position="1"/>
        <end position="23"/>
    </location>
</feature>
<dbReference type="AlphaFoldDB" id="A0A4R7YT31"/>
<evidence type="ECO:0000256" key="6">
    <source>
        <dbReference type="ARBA" id="ARBA00023237"/>
    </source>
</evidence>